<comment type="similarity">
    <text evidence="1 2">Belongs to the UPF0125 (RnfH) family.</text>
</comment>
<evidence type="ECO:0000313" key="4">
    <source>
        <dbReference type="EMBL" id="CAG9181048.1"/>
    </source>
</evidence>
<dbReference type="InterPro" id="IPR016155">
    <property type="entry name" value="Mopterin_synth/thiamin_S_b"/>
</dbReference>
<comment type="caution">
    <text evidence="4">The sequence shown here is derived from an EMBL/GenBank/DDBJ whole genome shotgun (WGS) entry which is preliminary data.</text>
</comment>
<evidence type="ECO:0000256" key="2">
    <source>
        <dbReference type="HAMAP-Rule" id="MF_00460"/>
    </source>
</evidence>
<dbReference type="Gene3D" id="3.10.20.280">
    <property type="entry name" value="RnfH-like"/>
    <property type="match status" value="1"/>
</dbReference>
<dbReference type="InterPro" id="IPR037021">
    <property type="entry name" value="RnfH_sf"/>
</dbReference>
<feature type="region of interest" description="Disordered" evidence="3">
    <location>
        <begin position="98"/>
        <end position="127"/>
    </location>
</feature>
<dbReference type="RefSeq" id="WP_224043787.1">
    <property type="nucleotide sequence ID" value="NZ_CAJZAH010000005.1"/>
</dbReference>
<accession>A0ABM8XLP7</accession>
<keyword evidence="5" id="KW-1185">Reference proteome</keyword>
<evidence type="ECO:0000256" key="3">
    <source>
        <dbReference type="SAM" id="MobiDB-lite"/>
    </source>
</evidence>
<dbReference type="SUPFAM" id="SSF54285">
    <property type="entry name" value="MoaD/ThiS"/>
    <property type="match status" value="1"/>
</dbReference>
<dbReference type="Proteomes" id="UP000721236">
    <property type="component" value="Unassembled WGS sequence"/>
</dbReference>
<name>A0ABM8XLP7_9BURK</name>
<dbReference type="HAMAP" id="MF_00460">
    <property type="entry name" value="UPF0125_RnfH"/>
    <property type="match status" value="1"/>
</dbReference>
<dbReference type="InterPro" id="IPR005346">
    <property type="entry name" value="RnfH"/>
</dbReference>
<organism evidence="4 5">
    <name type="scientific">Cupriavidus respiraculi</name>
    <dbReference type="NCBI Taxonomy" id="195930"/>
    <lineage>
        <taxon>Bacteria</taxon>
        <taxon>Pseudomonadati</taxon>
        <taxon>Pseudomonadota</taxon>
        <taxon>Betaproteobacteria</taxon>
        <taxon>Burkholderiales</taxon>
        <taxon>Burkholderiaceae</taxon>
        <taxon>Cupriavidus</taxon>
    </lineage>
</organism>
<gene>
    <name evidence="4" type="primary">rnfH</name>
    <name evidence="4" type="ORF">LMG21510_04194</name>
</gene>
<dbReference type="NCBIfam" id="NF002490">
    <property type="entry name" value="PRK01777.1"/>
    <property type="match status" value="1"/>
</dbReference>
<evidence type="ECO:0000256" key="1">
    <source>
        <dbReference type="ARBA" id="ARBA00010645"/>
    </source>
</evidence>
<protein>
    <recommendedName>
        <fullName evidence="2">UPF0125 protein LMG21510_04194</fullName>
    </recommendedName>
</protein>
<reference evidence="4 5" key="1">
    <citation type="submission" date="2021-08" db="EMBL/GenBank/DDBJ databases">
        <authorList>
            <person name="Peeters C."/>
        </authorList>
    </citation>
    <scope>NUCLEOTIDE SEQUENCE [LARGE SCALE GENOMIC DNA]</scope>
    <source>
        <strain evidence="4 5">LMG 21510</strain>
    </source>
</reference>
<sequence length="127" mass="13580">MAPADLPSLPNSASPVRVSVCFARPGEVFLRDVEVPAGTTIAAAIAASGLLQACPEVDPATMRVGIFSKLKTPDTAVREGDRIEVYRPLLADPKTARRKRVLKTRQGGTREGQKWLRGAVDTPEQGS</sequence>
<dbReference type="PANTHER" id="PTHR37483">
    <property type="entry name" value="UPF0125 PROTEIN RATB"/>
    <property type="match status" value="1"/>
</dbReference>
<proteinExistence type="inferred from homology"/>
<dbReference type="PANTHER" id="PTHR37483:SF1">
    <property type="entry name" value="UPF0125 PROTEIN RATB"/>
    <property type="match status" value="1"/>
</dbReference>
<evidence type="ECO:0000313" key="5">
    <source>
        <dbReference type="Proteomes" id="UP000721236"/>
    </source>
</evidence>
<dbReference type="Pfam" id="PF03658">
    <property type="entry name" value="Ub-RnfH"/>
    <property type="match status" value="1"/>
</dbReference>
<dbReference type="EMBL" id="CAJZAH010000005">
    <property type="protein sequence ID" value="CAG9181048.1"/>
    <property type="molecule type" value="Genomic_DNA"/>
</dbReference>